<gene>
    <name evidence="8" type="ORF">SSX86_001751</name>
</gene>
<keyword evidence="3" id="KW-0347">Helicase</keyword>
<dbReference type="Gene3D" id="3.40.50.10810">
    <property type="entry name" value="Tandem AAA-ATPase domain"/>
    <property type="match status" value="1"/>
</dbReference>
<evidence type="ECO:0000313" key="9">
    <source>
        <dbReference type="Proteomes" id="UP001408789"/>
    </source>
</evidence>
<comment type="caution">
    <text evidence="8">The sequence shown here is derived from an EMBL/GenBank/DDBJ whole genome shotgun (WGS) entry which is preliminary data.</text>
</comment>
<keyword evidence="9" id="KW-1185">Reference proteome</keyword>
<evidence type="ECO:0000259" key="6">
    <source>
        <dbReference type="PROSITE" id="PS51192"/>
    </source>
</evidence>
<protein>
    <recommendedName>
        <fullName evidence="10">SWI/SNF-related matrix-associated actin-dependent regulator of chromatin subfamily A-like protein 1</fullName>
    </recommendedName>
</protein>
<dbReference type="SMART" id="SM00487">
    <property type="entry name" value="DEXDc"/>
    <property type="match status" value="1"/>
</dbReference>
<dbReference type="GO" id="GO:0043596">
    <property type="term" value="C:nuclear replication fork"/>
    <property type="evidence" value="ECO:0007669"/>
    <property type="project" value="TreeGrafter"/>
</dbReference>
<evidence type="ECO:0000256" key="4">
    <source>
        <dbReference type="ARBA" id="ARBA00022840"/>
    </source>
</evidence>
<dbReference type="Pfam" id="PF00176">
    <property type="entry name" value="SNF2-rel_dom"/>
    <property type="match status" value="1"/>
</dbReference>
<proteinExistence type="predicted"/>
<dbReference type="GO" id="GO:0004520">
    <property type="term" value="F:DNA endonuclease activity"/>
    <property type="evidence" value="ECO:0007669"/>
    <property type="project" value="TreeGrafter"/>
</dbReference>
<dbReference type="GO" id="GO:0006281">
    <property type="term" value="P:DNA repair"/>
    <property type="evidence" value="ECO:0007669"/>
    <property type="project" value="TreeGrafter"/>
</dbReference>
<dbReference type="GO" id="GO:0016787">
    <property type="term" value="F:hydrolase activity"/>
    <property type="evidence" value="ECO:0007669"/>
    <property type="project" value="UniProtKB-KW"/>
</dbReference>
<sequence>METDDWGFSAEELEFLEKDALNRIAQRNTSATSTSTGTGTGTRTGISAYSHSTPSAKPIYESNFENKVNIHMEFSSYFFFNYLFFCMLNFVISSVKYCLSSLPIASGNSTTITTQNLSADDCSKSRPKVSIKFFLHASGNIAAKFVYNDVLVGAIRKVQKAKWNANERLWLFPLSSLSEAEKIIRELTCSNIEVETLDPLLQRAIASASAVPDLRDRYDGMPDNIKSNLLPFQQEGVRFVLQHGGRVLLADEMGLGKTIQAIAVAACVRESWPVLVLTPSSLRLQWASMIQQWLAIPSSDILVVLSSYSGSNKGGFTIIRSNTKGNIRLDGLFNIVSYDAVPKLHDILMSSDFKVVIADESHFLKNAQAKRTSASLPILQVSISHLFLSKKFKFYFRRIDGLDSEFYIDTRPISSEAKETRGFNAITVVMRRPAPHLIADSPTSQTLLSTAPPPPDPPPPNPLLLHPYSLSS</sequence>
<dbReference type="PROSITE" id="PS51192">
    <property type="entry name" value="HELICASE_ATP_BIND_1"/>
    <property type="match status" value="1"/>
</dbReference>
<evidence type="ECO:0008006" key="10">
    <source>
        <dbReference type="Google" id="ProtNLM"/>
    </source>
</evidence>
<reference evidence="8 9" key="1">
    <citation type="submission" date="2024-04" db="EMBL/GenBank/DDBJ databases">
        <title>The reference genome of an endangered Asteraceae, Deinandra increscens subsp. villosa, native to the Central Coast of California.</title>
        <authorList>
            <person name="Guilliams M."/>
            <person name="Hasenstab-Lehman K."/>
            <person name="Meyer R."/>
            <person name="Mcevoy S."/>
        </authorList>
    </citation>
    <scope>NUCLEOTIDE SEQUENCE [LARGE SCALE GENOMIC DNA]</scope>
    <source>
        <tissue evidence="8">Leaf</tissue>
    </source>
</reference>
<feature type="domain" description="HARP" evidence="7">
    <location>
        <begin position="125"/>
        <end position="199"/>
    </location>
</feature>
<evidence type="ECO:0000256" key="1">
    <source>
        <dbReference type="ARBA" id="ARBA00022741"/>
    </source>
</evidence>
<dbReference type="PANTHER" id="PTHR45766:SF3">
    <property type="entry name" value="DNA ANNEALING HELICASE AND ENDONUCLEASE ZRANB3"/>
    <property type="match status" value="1"/>
</dbReference>
<evidence type="ECO:0000256" key="3">
    <source>
        <dbReference type="ARBA" id="ARBA00022806"/>
    </source>
</evidence>
<feature type="compositionally biased region" description="Pro residues" evidence="5">
    <location>
        <begin position="451"/>
        <end position="462"/>
    </location>
</feature>
<dbReference type="PROSITE" id="PS51467">
    <property type="entry name" value="HARP"/>
    <property type="match status" value="1"/>
</dbReference>
<dbReference type="AlphaFoldDB" id="A0AAP0DS92"/>
<dbReference type="SUPFAM" id="SSF52540">
    <property type="entry name" value="P-loop containing nucleoside triphosphate hydrolases"/>
    <property type="match status" value="1"/>
</dbReference>
<keyword evidence="2" id="KW-0378">Hydrolase</keyword>
<evidence type="ECO:0000256" key="5">
    <source>
        <dbReference type="SAM" id="MobiDB-lite"/>
    </source>
</evidence>
<keyword evidence="1" id="KW-0547">Nucleotide-binding</keyword>
<organism evidence="8 9">
    <name type="scientific">Deinandra increscens subsp. villosa</name>
    <dbReference type="NCBI Taxonomy" id="3103831"/>
    <lineage>
        <taxon>Eukaryota</taxon>
        <taxon>Viridiplantae</taxon>
        <taxon>Streptophyta</taxon>
        <taxon>Embryophyta</taxon>
        <taxon>Tracheophyta</taxon>
        <taxon>Spermatophyta</taxon>
        <taxon>Magnoliopsida</taxon>
        <taxon>eudicotyledons</taxon>
        <taxon>Gunneridae</taxon>
        <taxon>Pentapetalae</taxon>
        <taxon>asterids</taxon>
        <taxon>campanulids</taxon>
        <taxon>Asterales</taxon>
        <taxon>Asteraceae</taxon>
        <taxon>Asteroideae</taxon>
        <taxon>Heliantheae alliance</taxon>
        <taxon>Madieae</taxon>
        <taxon>Madiinae</taxon>
        <taxon>Deinandra</taxon>
    </lineage>
</organism>
<dbReference type="Proteomes" id="UP001408789">
    <property type="component" value="Unassembled WGS sequence"/>
</dbReference>
<dbReference type="GO" id="GO:0031297">
    <property type="term" value="P:replication fork processing"/>
    <property type="evidence" value="ECO:0007669"/>
    <property type="project" value="TreeGrafter"/>
</dbReference>
<dbReference type="InterPro" id="IPR038718">
    <property type="entry name" value="SNF2-like_sf"/>
</dbReference>
<dbReference type="EMBL" id="JBCNJP010000003">
    <property type="protein sequence ID" value="KAK9080076.1"/>
    <property type="molecule type" value="Genomic_DNA"/>
</dbReference>
<accession>A0AAP0DS92</accession>
<evidence type="ECO:0000256" key="2">
    <source>
        <dbReference type="ARBA" id="ARBA00022801"/>
    </source>
</evidence>
<dbReference type="GO" id="GO:0004386">
    <property type="term" value="F:helicase activity"/>
    <property type="evidence" value="ECO:0007669"/>
    <property type="project" value="UniProtKB-KW"/>
</dbReference>
<feature type="compositionally biased region" description="Low complexity" evidence="5">
    <location>
        <begin position="463"/>
        <end position="472"/>
    </location>
</feature>
<keyword evidence="4" id="KW-0067">ATP-binding</keyword>
<dbReference type="InterPro" id="IPR000330">
    <property type="entry name" value="SNF2_N"/>
</dbReference>
<dbReference type="GO" id="GO:0005524">
    <property type="term" value="F:ATP binding"/>
    <property type="evidence" value="ECO:0007669"/>
    <property type="project" value="UniProtKB-KW"/>
</dbReference>
<dbReference type="InterPro" id="IPR010003">
    <property type="entry name" value="HARP_dom"/>
</dbReference>
<evidence type="ECO:0000259" key="7">
    <source>
        <dbReference type="PROSITE" id="PS51467"/>
    </source>
</evidence>
<dbReference type="InterPro" id="IPR014001">
    <property type="entry name" value="Helicase_ATP-bd"/>
</dbReference>
<evidence type="ECO:0000313" key="8">
    <source>
        <dbReference type="EMBL" id="KAK9080076.1"/>
    </source>
</evidence>
<dbReference type="InterPro" id="IPR027417">
    <property type="entry name" value="P-loop_NTPase"/>
</dbReference>
<feature type="domain" description="Helicase ATP-binding" evidence="6">
    <location>
        <begin position="238"/>
        <end position="471"/>
    </location>
</feature>
<feature type="region of interest" description="Disordered" evidence="5">
    <location>
        <begin position="444"/>
        <end position="472"/>
    </location>
</feature>
<name>A0AAP0DS92_9ASTR</name>
<dbReference type="PANTHER" id="PTHR45766">
    <property type="entry name" value="DNA ANNEALING HELICASE AND ENDONUCLEASE ZRANB3 FAMILY MEMBER"/>
    <property type="match status" value="1"/>
</dbReference>